<evidence type="ECO:0000313" key="7">
    <source>
        <dbReference type="Proteomes" id="UP000615446"/>
    </source>
</evidence>
<dbReference type="AlphaFoldDB" id="A0A8H3QJ03"/>
<dbReference type="GO" id="GO:0005634">
    <property type="term" value="C:nucleus"/>
    <property type="evidence" value="ECO:0007669"/>
    <property type="project" value="UniProtKB-SubCell"/>
</dbReference>
<evidence type="ECO:0000256" key="2">
    <source>
        <dbReference type="ARBA" id="ARBA00022723"/>
    </source>
</evidence>
<evidence type="ECO:0000256" key="4">
    <source>
        <dbReference type="ARBA" id="ARBA00022833"/>
    </source>
</evidence>
<dbReference type="PANTHER" id="PTHR46481:SF10">
    <property type="entry name" value="ZINC FINGER BED DOMAIN-CONTAINING PROTEIN 39"/>
    <property type="match status" value="1"/>
</dbReference>
<comment type="subcellular location">
    <subcellularLocation>
        <location evidence="1">Nucleus</location>
    </subcellularLocation>
</comment>
<dbReference type="OrthoDB" id="2438444at2759"/>
<dbReference type="PANTHER" id="PTHR46481">
    <property type="entry name" value="ZINC FINGER BED DOMAIN-CONTAINING PROTEIN 4"/>
    <property type="match status" value="1"/>
</dbReference>
<organism evidence="6 7">
    <name type="scientific">Rhizophagus clarus</name>
    <dbReference type="NCBI Taxonomy" id="94130"/>
    <lineage>
        <taxon>Eukaryota</taxon>
        <taxon>Fungi</taxon>
        <taxon>Fungi incertae sedis</taxon>
        <taxon>Mucoromycota</taxon>
        <taxon>Glomeromycotina</taxon>
        <taxon>Glomeromycetes</taxon>
        <taxon>Glomerales</taxon>
        <taxon>Glomeraceae</taxon>
        <taxon>Rhizophagus</taxon>
    </lineage>
</organism>
<accession>A0A8H3QJ03</accession>
<dbReference type="InterPro" id="IPR052035">
    <property type="entry name" value="ZnF_BED_domain_contain"/>
</dbReference>
<dbReference type="Proteomes" id="UP000615446">
    <property type="component" value="Unassembled WGS sequence"/>
</dbReference>
<comment type="caution">
    <text evidence="6">The sequence shown here is derived from an EMBL/GenBank/DDBJ whole genome shotgun (WGS) entry which is preliminary data.</text>
</comment>
<keyword evidence="2" id="KW-0479">Metal-binding</keyword>
<name>A0A8H3QJ03_9GLOM</name>
<gene>
    <name evidence="6" type="ORF">RCL2_000874100</name>
</gene>
<evidence type="ECO:0000256" key="3">
    <source>
        <dbReference type="ARBA" id="ARBA00022771"/>
    </source>
</evidence>
<keyword evidence="3" id="KW-0863">Zinc-finger</keyword>
<evidence type="ECO:0000256" key="5">
    <source>
        <dbReference type="ARBA" id="ARBA00023242"/>
    </source>
</evidence>
<evidence type="ECO:0000256" key="1">
    <source>
        <dbReference type="ARBA" id="ARBA00004123"/>
    </source>
</evidence>
<dbReference type="SUPFAM" id="SSF53098">
    <property type="entry name" value="Ribonuclease H-like"/>
    <property type="match status" value="1"/>
</dbReference>
<dbReference type="GO" id="GO:0008270">
    <property type="term" value="F:zinc ion binding"/>
    <property type="evidence" value="ECO:0007669"/>
    <property type="project" value="UniProtKB-KW"/>
</dbReference>
<reference evidence="6" key="1">
    <citation type="submission" date="2019-10" db="EMBL/GenBank/DDBJ databases">
        <title>Conservation and host-specific expression of non-tandemly repeated heterogenous ribosome RNA gene in arbuscular mycorrhizal fungi.</title>
        <authorList>
            <person name="Maeda T."/>
            <person name="Kobayashi Y."/>
            <person name="Nakagawa T."/>
            <person name="Ezawa T."/>
            <person name="Yamaguchi K."/>
            <person name="Bino T."/>
            <person name="Nishimoto Y."/>
            <person name="Shigenobu S."/>
            <person name="Kawaguchi M."/>
        </authorList>
    </citation>
    <scope>NUCLEOTIDE SEQUENCE</scope>
    <source>
        <strain evidence="6">HR1</strain>
    </source>
</reference>
<proteinExistence type="predicted"/>
<sequence length="204" mass="23152">MVQFDPSFVVPGEQKIKTMIVKSYQCNYENLKNILKETAITVFLTTDLWSSRAKHRYVDVIATWITSDFKVKDVMLEIKYAPSPHTADVVAELLYKCISSWGLNGCVTAIITDNDSNMKVAFPILTQKDQCKDIQRHSCVAYILQLSIGKGLAPVEILATDLYTSTNREDRKDGNKLKKIMLADDEWNLLDQLVDILIPFEKAT</sequence>
<keyword evidence="4" id="KW-0862">Zinc</keyword>
<dbReference type="InterPro" id="IPR012337">
    <property type="entry name" value="RNaseH-like_sf"/>
</dbReference>
<evidence type="ECO:0000313" key="6">
    <source>
        <dbReference type="EMBL" id="GES81498.1"/>
    </source>
</evidence>
<protein>
    <submittedName>
        <fullName evidence="6">Zinc finger BED domain-containing protein RICESLEEPER 2-like</fullName>
    </submittedName>
</protein>
<dbReference type="EMBL" id="BLAL01000057">
    <property type="protein sequence ID" value="GES81498.1"/>
    <property type="molecule type" value="Genomic_DNA"/>
</dbReference>
<keyword evidence="5" id="KW-0539">Nucleus</keyword>